<dbReference type="Proteomes" id="UP000199474">
    <property type="component" value="Unassembled WGS sequence"/>
</dbReference>
<evidence type="ECO:0000313" key="3">
    <source>
        <dbReference type="EMBL" id="SFD58404.1"/>
    </source>
</evidence>
<dbReference type="EMBL" id="FOMR01000002">
    <property type="protein sequence ID" value="SFD58404.1"/>
    <property type="molecule type" value="Genomic_DNA"/>
</dbReference>
<feature type="region of interest" description="Disordered" evidence="1">
    <location>
        <begin position="177"/>
        <end position="261"/>
    </location>
</feature>
<name>A0A1I1TIG6_9BACI</name>
<dbReference type="InterPro" id="IPR036779">
    <property type="entry name" value="LysM_dom_sf"/>
</dbReference>
<feature type="compositionally biased region" description="Polar residues" evidence="1">
    <location>
        <begin position="190"/>
        <end position="205"/>
    </location>
</feature>
<evidence type="ECO:0000313" key="4">
    <source>
        <dbReference type="Proteomes" id="UP000199474"/>
    </source>
</evidence>
<evidence type="ECO:0000259" key="2">
    <source>
        <dbReference type="PROSITE" id="PS51782"/>
    </source>
</evidence>
<dbReference type="PROSITE" id="PS51782">
    <property type="entry name" value="LYSM"/>
    <property type="match status" value="1"/>
</dbReference>
<dbReference type="STRING" id="640948.SAMN05216238_102293"/>
<feature type="compositionally biased region" description="Basic and acidic residues" evidence="1">
    <location>
        <begin position="177"/>
        <end position="187"/>
    </location>
</feature>
<dbReference type="RefSeq" id="WP_177183340.1">
    <property type="nucleotide sequence ID" value="NZ_FOMR01000002.1"/>
</dbReference>
<dbReference type="NCBIfam" id="TIGR02907">
    <property type="entry name" value="spore_VI_D"/>
    <property type="match status" value="1"/>
</dbReference>
<dbReference type="Gene3D" id="3.10.350.10">
    <property type="entry name" value="LysM domain"/>
    <property type="match status" value="1"/>
</dbReference>
<dbReference type="AlphaFoldDB" id="A0A1I1TIG6"/>
<dbReference type="SMART" id="SM00257">
    <property type="entry name" value="LysM"/>
    <property type="match status" value="1"/>
</dbReference>
<reference evidence="4" key="1">
    <citation type="submission" date="2016-10" db="EMBL/GenBank/DDBJ databases">
        <authorList>
            <person name="Varghese N."/>
            <person name="Submissions S."/>
        </authorList>
    </citation>
    <scope>NUCLEOTIDE SEQUENCE [LARGE SCALE GENOMIC DNA]</scope>
    <source>
        <strain evidence="4">DSM 22530</strain>
    </source>
</reference>
<keyword evidence="4" id="KW-1185">Reference proteome</keyword>
<protein>
    <submittedName>
        <fullName evidence="3">Stage VI sporulation protein D</fullName>
    </submittedName>
</protein>
<feature type="compositionally biased region" description="Acidic residues" evidence="1">
    <location>
        <begin position="239"/>
        <end position="258"/>
    </location>
</feature>
<dbReference type="InterPro" id="IPR048862">
    <property type="entry name" value="SPOCS_spoVID_N"/>
</dbReference>
<dbReference type="InterPro" id="IPR014256">
    <property type="entry name" value="Spore_VI_D"/>
</dbReference>
<dbReference type="CDD" id="cd00118">
    <property type="entry name" value="LysM"/>
    <property type="match status" value="1"/>
</dbReference>
<accession>A0A1I1TIG6</accession>
<dbReference type="Pfam" id="PF01476">
    <property type="entry name" value="LysM"/>
    <property type="match status" value="1"/>
</dbReference>
<dbReference type="InterPro" id="IPR018392">
    <property type="entry name" value="LysM"/>
</dbReference>
<feature type="compositionally biased region" description="Basic and acidic residues" evidence="1">
    <location>
        <begin position="206"/>
        <end position="221"/>
    </location>
</feature>
<evidence type="ECO:0000256" key="1">
    <source>
        <dbReference type="SAM" id="MobiDB-lite"/>
    </source>
</evidence>
<feature type="domain" description="LysM" evidence="2">
    <location>
        <begin position="300"/>
        <end position="343"/>
    </location>
</feature>
<sequence length="349" mass="40244">MDNNQETFRFELDESLYFEKGQEVDEMTGISLDPDISIQPFGDYIEIRGVIELSGTYRQDTSLRNEDEEELGFEDYHSKRFVEEVISLDDQLSEFSHRFPVEISVPAHRIDDMEDITVAVESFDYEIPDQNQLKLTSIVEIHGISEVVENSYETEKQEDPALSLRGEESFAFDIKMDKTKPEEEKEINLPPQSSDLSESYDQNSLKTEDTSSPEKEREKNKKSQTLAEFFGSEQKKDSEEEGFTSEAESSETSDDETTVVEYTETAYKADSYESSSSPEDVRYLADMFSRDDEETYAKMRLCIVQDNDTLESIAERYDTPAHQLLKRNHLTEEGLQEGQLLYIPVKNKP</sequence>
<organism evidence="3 4">
    <name type="scientific">Lentibacillus persicus</name>
    <dbReference type="NCBI Taxonomy" id="640948"/>
    <lineage>
        <taxon>Bacteria</taxon>
        <taxon>Bacillati</taxon>
        <taxon>Bacillota</taxon>
        <taxon>Bacilli</taxon>
        <taxon>Bacillales</taxon>
        <taxon>Bacillaceae</taxon>
        <taxon>Lentibacillus</taxon>
    </lineage>
</organism>
<dbReference type="SUPFAM" id="SSF54106">
    <property type="entry name" value="LysM domain"/>
    <property type="match status" value="1"/>
</dbReference>
<dbReference type="Pfam" id="PF20918">
    <property type="entry name" value="SPOCS_spoVID-N"/>
    <property type="match status" value="1"/>
</dbReference>
<proteinExistence type="predicted"/>
<gene>
    <name evidence="3" type="ORF">SAMN05216238_102293</name>
</gene>